<dbReference type="WBParaSite" id="SSTP_0000704866.1">
    <property type="protein sequence ID" value="SSTP_0000704866.1"/>
    <property type="gene ID" value="SSTP_0000704866"/>
</dbReference>
<sequence length="91" mass="10824">MESISEEDLNLLYVLEDTKLPEATDNLENSPYQEDEYDNRIRNRTLDLSMFKQLPEFKKYSDPEIFKDNFMRCVVLFGLQVSDPRTTIGYF</sequence>
<reference evidence="1" key="1">
    <citation type="submission" date="2015-08" db="UniProtKB">
        <authorList>
            <consortium name="WormBaseParasite"/>
        </authorList>
    </citation>
    <scope>IDENTIFICATION</scope>
</reference>
<organism evidence="1">
    <name type="scientific">Strongyloides stercoralis</name>
    <name type="common">Threadworm</name>
    <dbReference type="NCBI Taxonomy" id="6248"/>
    <lineage>
        <taxon>Eukaryota</taxon>
        <taxon>Metazoa</taxon>
        <taxon>Ecdysozoa</taxon>
        <taxon>Nematoda</taxon>
        <taxon>Chromadorea</taxon>
        <taxon>Rhabditida</taxon>
        <taxon>Tylenchina</taxon>
        <taxon>Panagrolaimomorpha</taxon>
        <taxon>Strongyloidoidea</taxon>
        <taxon>Strongyloididae</taxon>
        <taxon>Strongyloides</taxon>
    </lineage>
</organism>
<protein>
    <submittedName>
        <fullName evidence="1">DDE_Tnp_1_7 domain-containing protein</fullName>
    </submittedName>
</protein>
<evidence type="ECO:0000313" key="1">
    <source>
        <dbReference type="WBParaSite" id="SSTP_0000704866.1"/>
    </source>
</evidence>
<name>A0A0K0EC38_STRER</name>
<proteinExistence type="predicted"/>
<dbReference type="AlphaFoldDB" id="A0A0K0EC38"/>
<accession>A0A0K0EC38</accession>